<evidence type="ECO:0000313" key="4">
    <source>
        <dbReference type="Proteomes" id="UP001499930"/>
    </source>
</evidence>
<gene>
    <name evidence="3" type="ORF">GCM10017559_71870</name>
</gene>
<evidence type="ECO:0000313" key="3">
    <source>
        <dbReference type="EMBL" id="GAA3034029.1"/>
    </source>
</evidence>
<protein>
    <recommendedName>
        <fullName evidence="2">RNA polymerase sigma-70 region 2 domain-containing protein</fullName>
    </recommendedName>
</protein>
<keyword evidence="4" id="KW-1185">Reference proteome</keyword>
<organism evidence="3 4">
    <name type="scientific">Streptosporangium longisporum</name>
    <dbReference type="NCBI Taxonomy" id="46187"/>
    <lineage>
        <taxon>Bacteria</taxon>
        <taxon>Bacillati</taxon>
        <taxon>Actinomycetota</taxon>
        <taxon>Actinomycetes</taxon>
        <taxon>Streptosporangiales</taxon>
        <taxon>Streptosporangiaceae</taxon>
        <taxon>Streptosporangium</taxon>
    </lineage>
</organism>
<comment type="caution">
    <text evidence="3">The sequence shown here is derived from an EMBL/GenBank/DDBJ whole genome shotgun (WGS) entry which is preliminary data.</text>
</comment>
<dbReference type="InterPro" id="IPR013325">
    <property type="entry name" value="RNA_pol_sigma_r2"/>
</dbReference>
<evidence type="ECO:0000259" key="2">
    <source>
        <dbReference type="Pfam" id="PF04542"/>
    </source>
</evidence>
<dbReference type="Gene3D" id="1.10.601.10">
    <property type="entry name" value="RNA Polymerase Primary Sigma Factor"/>
    <property type="match status" value="1"/>
</dbReference>
<dbReference type="PANTHER" id="PTHR30603:SF60">
    <property type="entry name" value="RNA POLYMERASE SIGMA FACTOR RPOD"/>
    <property type="match status" value="1"/>
</dbReference>
<feature type="region of interest" description="Disordered" evidence="1">
    <location>
        <begin position="106"/>
        <end position="128"/>
    </location>
</feature>
<evidence type="ECO:0000256" key="1">
    <source>
        <dbReference type="SAM" id="MobiDB-lite"/>
    </source>
</evidence>
<name>A0ABP6L8W9_9ACTN</name>
<proteinExistence type="predicted"/>
<dbReference type="PANTHER" id="PTHR30603">
    <property type="entry name" value="RNA POLYMERASE SIGMA FACTOR RPO"/>
    <property type="match status" value="1"/>
</dbReference>
<dbReference type="Proteomes" id="UP001499930">
    <property type="component" value="Unassembled WGS sequence"/>
</dbReference>
<feature type="compositionally biased region" description="Basic residues" evidence="1">
    <location>
        <begin position="106"/>
        <end position="118"/>
    </location>
</feature>
<dbReference type="InterPro" id="IPR007627">
    <property type="entry name" value="RNA_pol_sigma70_r2"/>
</dbReference>
<dbReference type="InterPro" id="IPR050239">
    <property type="entry name" value="Sigma-70_RNA_pol_init_factors"/>
</dbReference>
<dbReference type="Pfam" id="PF04542">
    <property type="entry name" value="Sigma70_r2"/>
    <property type="match status" value="1"/>
</dbReference>
<accession>A0ABP6L8W9</accession>
<dbReference type="EMBL" id="BAAAWD010000022">
    <property type="protein sequence ID" value="GAA3034029.1"/>
    <property type="molecule type" value="Genomic_DNA"/>
</dbReference>
<dbReference type="SUPFAM" id="SSF88946">
    <property type="entry name" value="Sigma2 domain of RNA polymerase sigma factors"/>
    <property type="match status" value="1"/>
</dbReference>
<feature type="domain" description="RNA polymerase sigma-70 region 2" evidence="2">
    <location>
        <begin position="47"/>
        <end position="102"/>
    </location>
</feature>
<dbReference type="RefSeq" id="WP_344904713.1">
    <property type="nucleotide sequence ID" value="NZ_BAAAWD010000022.1"/>
</dbReference>
<reference evidence="4" key="1">
    <citation type="journal article" date="2019" name="Int. J. Syst. Evol. Microbiol.">
        <title>The Global Catalogue of Microorganisms (GCM) 10K type strain sequencing project: providing services to taxonomists for standard genome sequencing and annotation.</title>
        <authorList>
            <consortium name="The Broad Institute Genomics Platform"/>
            <consortium name="The Broad Institute Genome Sequencing Center for Infectious Disease"/>
            <person name="Wu L."/>
            <person name="Ma J."/>
        </authorList>
    </citation>
    <scope>NUCLEOTIDE SEQUENCE [LARGE SCALE GENOMIC DNA]</scope>
    <source>
        <strain evidence="4">JCM 3106</strain>
    </source>
</reference>
<sequence length="128" mass="14304">MELAKSIEAGLFARTSDQRFVSRLGVPEFRELVWQGNAGQAGADRGNLRLVVSIAKEICGTRHALLDLIQEGNPGPSGRSRNSTNTKGYKFSTYATWWIRARRSPGRSRNQARNHSHSVHMVETINKL</sequence>